<keyword evidence="2" id="KW-1185">Reference proteome</keyword>
<dbReference type="RefSeq" id="WP_205048268.1">
    <property type="nucleotide sequence ID" value="NZ_CAJVAX010000018.1"/>
</dbReference>
<dbReference type="Gene3D" id="3.40.1190.20">
    <property type="match status" value="1"/>
</dbReference>
<evidence type="ECO:0000313" key="2">
    <source>
        <dbReference type="Proteomes" id="UP001153328"/>
    </source>
</evidence>
<name>A0A9W4H2C7_9ACTN</name>
<organism evidence="1 2">
    <name type="scientific">Actinacidiphila bryophytorum</name>
    <dbReference type="NCBI Taxonomy" id="1436133"/>
    <lineage>
        <taxon>Bacteria</taxon>
        <taxon>Bacillati</taxon>
        <taxon>Actinomycetota</taxon>
        <taxon>Actinomycetes</taxon>
        <taxon>Kitasatosporales</taxon>
        <taxon>Streptomycetaceae</taxon>
        <taxon>Actinacidiphila</taxon>
    </lineage>
</organism>
<dbReference type="SUPFAM" id="SSF53613">
    <property type="entry name" value="Ribokinase-like"/>
    <property type="match status" value="1"/>
</dbReference>
<dbReference type="AlphaFoldDB" id="A0A9W4H2C7"/>
<sequence length="115" mass="11792">MTLATCWGDDPPGTLIASHLAATGVPVHRLRSTSGRSTVALAYVDAGNGSATYDFLTAWDPIDIPLKPDVALLHTGAIACAAPAPSHPPTRHEIDSVLSSARACVDRVPVAGVLG</sequence>
<gene>
    <name evidence="1" type="ORF">SBRY_40165</name>
</gene>
<protein>
    <submittedName>
        <fullName evidence="1">Uncharacterized protein</fullName>
    </submittedName>
</protein>
<evidence type="ECO:0000313" key="1">
    <source>
        <dbReference type="EMBL" id="CAG7645473.1"/>
    </source>
</evidence>
<dbReference type="EMBL" id="CAJVAX010000018">
    <property type="protein sequence ID" value="CAG7645473.1"/>
    <property type="molecule type" value="Genomic_DNA"/>
</dbReference>
<dbReference type="InterPro" id="IPR029056">
    <property type="entry name" value="Ribokinase-like"/>
</dbReference>
<comment type="caution">
    <text evidence="1">The sequence shown here is derived from an EMBL/GenBank/DDBJ whole genome shotgun (WGS) entry which is preliminary data.</text>
</comment>
<accession>A0A9W4H2C7</accession>
<reference evidence="1" key="1">
    <citation type="submission" date="2021-06" db="EMBL/GenBank/DDBJ databases">
        <authorList>
            <person name="Arsene-Ploetze F."/>
        </authorList>
    </citation>
    <scope>NUCLEOTIDE SEQUENCE</scope>
    <source>
        <strain evidence="1">SBRY1</strain>
    </source>
</reference>
<dbReference type="Proteomes" id="UP001153328">
    <property type="component" value="Unassembled WGS sequence"/>
</dbReference>
<proteinExistence type="predicted"/>